<comment type="caution">
    <text evidence="6">The sequence shown here is derived from an EMBL/GenBank/DDBJ whole genome shotgun (WGS) entry which is preliminary data.</text>
</comment>
<evidence type="ECO:0000313" key="6">
    <source>
        <dbReference type="EMBL" id="MBB4760825.1"/>
    </source>
</evidence>
<keyword evidence="3" id="KW-0804">Transcription</keyword>
<organism evidence="6 7">
    <name type="scientific">Actinoplanes digitatis</name>
    <dbReference type="NCBI Taxonomy" id="1868"/>
    <lineage>
        <taxon>Bacteria</taxon>
        <taxon>Bacillati</taxon>
        <taxon>Actinomycetota</taxon>
        <taxon>Actinomycetes</taxon>
        <taxon>Micromonosporales</taxon>
        <taxon>Micromonosporaceae</taxon>
        <taxon>Actinoplanes</taxon>
    </lineage>
</organism>
<feature type="DNA-binding region" description="H-T-H motif" evidence="4">
    <location>
        <begin position="30"/>
        <end position="49"/>
    </location>
</feature>
<name>A0A7W7HU64_9ACTN</name>
<keyword evidence="1" id="KW-0805">Transcription regulation</keyword>
<dbReference type="GO" id="GO:0000976">
    <property type="term" value="F:transcription cis-regulatory region binding"/>
    <property type="evidence" value="ECO:0007669"/>
    <property type="project" value="TreeGrafter"/>
</dbReference>
<dbReference type="InterPro" id="IPR036271">
    <property type="entry name" value="Tet_transcr_reg_TetR-rel_C_sf"/>
</dbReference>
<dbReference type="InterPro" id="IPR009057">
    <property type="entry name" value="Homeodomain-like_sf"/>
</dbReference>
<dbReference type="GO" id="GO:0003700">
    <property type="term" value="F:DNA-binding transcription factor activity"/>
    <property type="evidence" value="ECO:0007669"/>
    <property type="project" value="TreeGrafter"/>
</dbReference>
<keyword evidence="2 4" id="KW-0238">DNA-binding</keyword>
<evidence type="ECO:0000256" key="4">
    <source>
        <dbReference type="PROSITE-ProRule" id="PRU00335"/>
    </source>
</evidence>
<dbReference type="InterPro" id="IPR025996">
    <property type="entry name" value="MT1864/Rv1816-like_C"/>
</dbReference>
<dbReference type="EMBL" id="JACHNH010000001">
    <property type="protein sequence ID" value="MBB4760825.1"/>
    <property type="molecule type" value="Genomic_DNA"/>
</dbReference>
<dbReference type="PANTHER" id="PTHR30055:SF220">
    <property type="entry name" value="TETR-FAMILY REGULATORY PROTEIN"/>
    <property type="match status" value="1"/>
</dbReference>
<sequence length="180" mass="18564">MAGYHHGNLRDAILAGAVSVIACDGVAALSLRALAADIGVSHTAFRRHFGSREGVLNTLAVQGNLMLAEQLSGAAAVGGFIDVGVAYVRFALANPGHFAVMFRSDLLDNDDPELISARAESLAPLRDGVRALGAADPTAAEVAAWGVVHGVATLALNGSLQATDVEALARRALSQFNPLR</sequence>
<dbReference type="PROSITE" id="PS50977">
    <property type="entry name" value="HTH_TETR_2"/>
    <property type="match status" value="1"/>
</dbReference>
<evidence type="ECO:0000256" key="2">
    <source>
        <dbReference type="ARBA" id="ARBA00023125"/>
    </source>
</evidence>
<protein>
    <submittedName>
        <fullName evidence="6">AcrR family transcriptional regulator</fullName>
    </submittedName>
</protein>
<dbReference type="SUPFAM" id="SSF48498">
    <property type="entry name" value="Tetracyclin repressor-like, C-terminal domain"/>
    <property type="match status" value="1"/>
</dbReference>
<dbReference type="SUPFAM" id="SSF46689">
    <property type="entry name" value="Homeodomain-like"/>
    <property type="match status" value="1"/>
</dbReference>
<dbReference type="PANTHER" id="PTHR30055">
    <property type="entry name" value="HTH-TYPE TRANSCRIPTIONAL REGULATOR RUTR"/>
    <property type="match status" value="1"/>
</dbReference>
<keyword evidence="7" id="KW-1185">Reference proteome</keyword>
<dbReference type="Gene3D" id="1.10.357.10">
    <property type="entry name" value="Tetracycline Repressor, domain 2"/>
    <property type="match status" value="1"/>
</dbReference>
<evidence type="ECO:0000256" key="1">
    <source>
        <dbReference type="ARBA" id="ARBA00023015"/>
    </source>
</evidence>
<dbReference type="Pfam" id="PF13305">
    <property type="entry name" value="TetR_C_33"/>
    <property type="match status" value="1"/>
</dbReference>
<evidence type="ECO:0000259" key="5">
    <source>
        <dbReference type="PROSITE" id="PS50977"/>
    </source>
</evidence>
<evidence type="ECO:0000313" key="7">
    <source>
        <dbReference type="Proteomes" id="UP000578112"/>
    </source>
</evidence>
<evidence type="ECO:0000256" key="3">
    <source>
        <dbReference type="ARBA" id="ARBA00023163"/>
    </source>
</evidence>
<dbReference type="InterPro" id="IPR050109">
    <property type="entry name" value="HTH-type_TetR-like_transc_reg"/>
</dbReference>
<feature type="domain" description="HTH tetR-type" evidence="5">
    <location>
        <begin position="7"/>
        <end position="67"/>
    </location>
</feature>
<proteinExistence type="predicted"/>
<dbReference type="RefSeq" id="WP_184990858.1">
    <property type="nucleotide sequence ID" value="NZ_BOMK01000078.1"/>
</dbReference>
<gene>
    <name evidence="6" type="ORF">BJ971_001381</name>
</gene>
<dbReference type="Pfam" id="PF00440">
    <property type="entry name" value="TetR_N"/>
    <property type="match status" value="1"/>
</dbReference>
<dbReference type="InterPro" id="IPR001647">
    <property type="entry name" value="HTH_TetR"/>
</dbReference>
<reference evidence="6 7" key="1">
    <citation type="submission" date="2020-08" db="EMBL/GenBank/DDBJ databases">
        <title>Sequencing the genomes of 1000 actinobacteria strains.</title>
        <authorList>
            <person name="Klenk H.-P."/>
        </authorList>
    </citation>
    <scope>NUCLEOTIDE SEQUENCE [LARGE SCALE GENOMIC DNA]</scope>
    <source>
        <strain evidence="6 7">DSM 43149</strain>
    </source>
</reference>
<dbReference type="Proteomes" id="UP000578112">
    <property type="component" value="Unassembled WGS sequence"/>
</dbReference>
<dbReference type="AlphaFoldDB" id="A0A7W7HU64"/>
<accession>A0A7W7HU64</accession>